<evidence type="ECO:0000313" key="9">
    <source>
        <dbReference type="Proteomes" id="UP001250181"/>
    </source>
</evidence>
<evidence type="ECO:0000256" key="5">
    <source>
        <dbReference type="ARBA" id="ARBA00023136"/>
    </source>
</evidence>
<dbReference type="InterPro" id="IPR036259">
    <property type="entry name" value="MFS_trans_sf"/>
</dbReference>
<evidence type="ECO:0000256" key="4">
    <source>
        <dbReference type="ARBA" id="ARBA00022989"/>
    </source>
</evidence>
<evidence type="ECO:0000313" key="8">
    <source>
        <dbReference type="EMBL" id="MDT9685557.1"/>
    </source>
</evidence>
<evidence type="ECO:0008006" key="10">
    <source>
        <dbReference type="Google" id="ProtNLM"/>
    </source>
</evidence>
<comment type="subcellular location">
    <subcellularLocation>
        <location evidence="1">Membrane</location>
        <topology evidence="1">Multi-pass membrane protein</topology>
    </subcellularLocation>
</comment>
<keyword evidence="9" id="KW-1185">Reference proteome</keyword>
<evidence type="ECO:0000256" key="6">
    <source>
        <dbReference type="ARBA" id="ARBA00023251"/>
    </source>
</evidence>
<dbReference type="SUPFAM" id="SSF103473">
    <property type="entry name" value="MFS general substrate transporter"/>
    <property type="match status" value="1"/>
</dbReference>
<comment type="caution">
    <text evidence="8">The sequence shown here is derived from an EMBL/GenBank/DDBJ whole genome shotgun (WGS) entry which is preliminary data.</text>
</comment>
<feature type="transmembrane region" description="Helical" evidence="7">
    <location>
        <begin position="70"/>
        <end position="87"/>
    </location>
</feature>
<name>A0ABU3QS24_9ACTN</name>
<accession>A0ABU3QS24</accession>
<evidence type="ECO:0000256" key="1">
    <source>
        <dbReference type="ARBA" id="ARBA00004141"/>
    </source>
</evidence>
<dbReference type="EMBL" id="JAWCTQ010000043">
    <property type="protein sequence ID" value="MDT9685557.1"/>
    <property type="molecule type" value="Genomic_DNA"/>
</dbReference>
<keyword evidence="4 7" id="KW-1133">Transmembrane helix</keyword>
<keyword evidence="5 7" id="KW-0472">Membrane</keyword>
<keyword evidence="3 7" id="KW-0812">Transmembrane</keyword>
<organism evidence="8 9">
    <name type="scientific">Streptomyces tamarix</name>
    <dbReference type="NCBI Taxonomy" id="3078565"/>
    <lineage>
        <taxon>Bacteria</taxon>
        <taxon>Bacillati</taxon>
        <taxon>Actinomycetota</taxon>
        <taxon>Actinomycetes</taxon>
        <taxon>Kitasatosporales</taxon>
        <taxon>Streptomycetaceae</taxon>
        <taxon>Streptomyces</taxon>
    </lineage>
</organism>
<evidence type="ECO:0000256" key="2">
    <source>
        <dbReference type="ARBA" id="ARBA00022448"/>
    </source>
</evidence>
<feature type="transmembrane region" description="Helical" evidence="7">
    <location>
        <begin position="140"/>
        <end position="162"/>
    </location>
</feature>
<evidence type="ECO:0000256" key="7">
    <source>
        <dbReference type="SAM" id="Phobius"/>
    </source>
</evidence>
<protein>
    <recommendedName>
        <fullName evidence="10">MFS transporter</fullName>
    </recommendedName>
</protein>
<gene>
    <name evidence="8" type="ORF">RND61_26350</name>
</gene>
<evidence type="ECO:0000256" key="3">
    <source>
        <dbReference type="ARBA" id="ARBA00022692"/>
    </source>
</evidence>
<proteinExistence type="predicted"/>
<dbReference type="PANTHER" id="PTHR42718">
    <property type="entry name" value="MAJOR FACILITATOR SUPERFAMILY MULTIDRUG TRANSPORTER MFSC"/>
    <property type="match status" value="1"/>
</dbReference>
<reference evidence="8 9" key="1">
    <citation type="submission" date="2023-09" db="EMBL/GenBank/DDBJ databases">
        <title>Streptomyces sp. nov.: A antagonism against Alternaria gaisen Producing Streptochlin, Isolated from Tamarix root soil.</title>
        <authorList>
            <person name="Chen Y."/>
        </authorList>
    </citation>
    <scope>NUCLEOTIDE SEQUENCE [LARGE SCALE GENOMIC DNA]</scope>
    <source>
        <strain evidence="8 9">TRM76323</strain>
    </source>
</reference>
<dbReference type="PANTHER" id="PTHR42718:SF9">
    <property type="entry name" value="MAJOR FACILITATOR SUPERFAMILY MULTIDRUG TRANSPORTER MFSC"/>
    <property type="match status" value="1"/>
</dbReference>
<feature type="transmembrane region" description="Helical" evidence="7">
    <location>
        <begin position="26"/>
        <end position="49"/>
    </location>
</feature>
<keyword evidence="2" id="KW-0813">Transport</keyword>
<sequence length="170" mass="17292">MEVAEVGGTKVSSVVCYGRHAAYADYWWLLPVLGTGTGLLFVPAVITLVGRAPAVHAGTASAVVDTLREVGGVIGVAALGAVLTARMRGSLHDRATGAGLTPDAADHLVRTVVTDGSAPGSGTSHVTAWAGDAFVDGLHLALRCGALTLACTLALVLILLAYRRARVRPG</sequence>
<keyword evidence="6" id="KW-0046">Antibiotic resistance</keyword>
<dbReference type="RefSeq" id="WP_315880601.1">
    <property type="nucleotide sequence ID" value="NZ_JAWCTQ010000043.1"/>
</dbReference>
<dbReference type="Proteomes" id="UP001250181">
    <property type="component" value="Unassembled WGS sequence"/>
</dbReference>